<dbReference type="PIRSF" id="PIRSF033094">
    <property type="entry name" value="Pesterase_CT488"/>
    <property type="match status" value="1"/>
</dbReference>
<dbReference type="InterPro" id="IPR014578">
    <property type="entry name" value="Pesterase_CT488"/>
</dbReference>
<dbReference type="InterPro" id="IPR029052">
    <property type="entry name" value="Metallo-depent_PP-like"/>
</dbReference>
<evidence type="ECO:0000313" key="3">
    <source>
        <dbReference type="Proteomes" id="UP000019147"/>
    </source>
</evidence>
<dbReference type="OrthoDB" id="8610138at2"/>
<protein>
    <submittedName>
        <fullName evidence="2">Phoshohydrolase</fullName>
    </submittedName>
</protein>
<dbReference type="GeneID" id="81478195"/>
<dbReference type="Proteomes" id="UP000019147">
    <property type="component" value="Chromosome"/>
</dbReference>
<dbReference type="InterPro" id="IPR051158">
    <property type="entry name" value="Metallophosphoesterase_sf"/>
</dbReference>
<dbReference type="GO" id="GO:0016787">
    <property type="term" value="F:hydrolase activity"/>
    <property type="evidence" value="ECO:0007669"/>
    <property type="project" value="UniProtKB-KW"/>
</dbReference>
<feature type="domain" description="Calcineurin-like phosphoesterase" evidence="1">
    <location>
        <begin position="1"/>
        <end position="215"/>
    </location>
</feature>
<dbReference type="KEGG" id="cgz:M787_002610"/>
<reference evidence="2 3" key="1">
    <citation type="journal article" date="2014" name="Syst. Appl. Microbiol.">
        <title>Evidence for the existence of two new members of the family Chlamydiaceae and proposal of Chlamydia avium sp. nov. and Chlamydia gallinacea sp. nov.</title>
        <authorList>
            <person name="Sachse K."/>
            <person name="Laroucau K."/>
            <person name="Riege K."/>
            <person name="Wehner S."/>
            <person name="Dilcher M."/>
            <person name="Creasy H.H."/>
            <person name="Weidmann M."/>
            <person name="Myers G."/>
            <person name="Vorimore F."/>
            <person name="Vicari N."/>
            <person name="Magnino S."/>
            <person name="Liebler-Tenorio E."/>
            <person name="Ruettger A."/>
            <person name="Bavoil P.M."/>
            <person name="Hufert F.T."/>
            <person name="Rossello-Mora R."/>
            <person name="Marz M."/>
        </authorList>
    </citation>
    <scope>NUCLEOTIDE SEQUENCE [LARGE SCALE GENOMIC DNA]</scope>
    <source>
        <strain evidence="2 3">08-1274/3</strain>
    </source>
</reference>
<dbReference type="STRING" id="1143323.M787_002610"/>
<gene>
    <name evidence="2" type="ORF">M787_002610</name>
</gene>
<keyword evidence="2" id="KW-0378">Hydrolase</keyword>
<sequence>MRIYGIADLHLAIGVPEKTMEVFGEPWIAYHEKIKNRWREVVSPQDIVLLPGDISWAMRLEQVKKDFAFIDSLPGTKYMIRGNHDYWSSASAAKINQVLPSSLHYLSQGMCVIHPKLAVVGVRLWDSSSIYIAPQCFQDTGNPHYHEVGESDEKIFLREQGRLRRALDSVPKNIEQIIVMTHYPPISSDGSLGSVAHMLEADKRISHCIFGHMHKVRVPLEGFGYIRGIQYSLVAADYLDFVPQRIL</sequence>
<dbReference type="eggNOG" id="COG1768">
    <property type="taxonomic scope" value="Bacteria"/>
</dbReference>
<dbReference type="RefSeq" id="WP_021828907.1">
    <property type="nucleotide sequence ID" value="NZ_CP015840.1"/>
</dbReference>
<dbReference type="AlphaFoldDB" id="A0A173DZ85"/>
<dbReference type="PANTHER" id="PTHR31302">
    <property type="entry name" value="TRANSMEMBRANE PROTEIN WITH METALLOPHOSPHOESTERASE DOMAIN-RELATED"/>
    <property type="match status" value="1"/>
</dbReference>
<accession>A0A173DZ85</accession>
<dbReference type="EMBL" id="CP015840">
    <property type="protein sequence ID" value="ANG66206.1"/>
    <property type="molecule type" value="Genomic_DNA"/>
</dbReference>
<organism evidence="2 3">
    <name type="scientific">Chlamydia gallinacea 08-1274/3</name>
    <dbReference type="NCBI Taxonomy" id="1143323"/>
    <lineage>
        <taxon>Bacteria</taxon>
        <taxon>Pseudomonadati</taxon>
        <taxon>Chlamydiota</taxon>
        <taxon>Chlamydiia</taxon>
        <taxon>Chlamydiales</taxon>
        <taxon>Chlamydiaceae</taxon>
        <taxon>Chlamydia/Chlamydophila group</taxon>
        <taxon>Chlamydia</taxon>
    </lineage>
</organism>
<evidence type="ECO:0000259" key="1">
    <source>
        <dbReference type="Pfam" id="PF00149"/>
    </source>
</evidence>
<name>A0A173DZ85_9CHLA</name>
<evidence type="ECO:0000313" key="2">
    <source>
        <dbReference type="EMBL" id="ANG66206.1"/>
    </source>
</evidence>
<dbReference type="SUPFAM" id="SSF56300">
    <property type="entry name" value="Metallo-dependent phosphatases"/>
    <property type="match status" value="1"/>
</dbReference>
<dbReference type="Gene3D" id="3.60.21.10">
    <property type="match status" value="1"/>
</dbReference>
<dbReference type="Pfam" id="PF00149">
    <property type="entry name" value="Metallophos"/>
    <property type="match status" value="1"/>
</dbReference>
<dbReference type="InterPro" id="IPR004843">
    <property type="entry name" value="Calcineurin-like_PHP"/>
</dbReference>
<proteinExistence type="predicted"/>
<dbReference type="PANTHER" id="PTHR31302:SF22">
    <property type="entry name" value="PHOSPHOESTERASE"/>
    <property type="match status" value="1"/>
</dbReference>